<feature type="region of interest" description="Disordered" evidence="1">
    <location>
        <begin position="365"/>
        <end position="424"/>
    </location>
</feature>
<feature type="compositionally biased region" description="Basic and acidic residues" evidence="1">
    <location>
        <begin position="381"/>
        <end position="409"/>
    </location>
</feature>
<evidence type="ECO:0000313" key="6">
    <source>
        <dbReference type="Proteomes" id="UP001143400"/>
    </source>
</evidence>
<evidence type="ECO:0000313" key="5">
    <source>
        <dbReference type="Proteomes" id="UP000758856"/>
    </source>
</evidence>
<reference evidence="3" key="1">
    <citation type="journal article" date="2014" name="Int. J. Syst. Evol. Microbiol.">
        <title>Complete genome sequence of Corynebacterium casei LMG S-19264T (=DSM 44701T), isolated from a smear-ripened cheese.</title>
        <authorList>
            <consortium name="US DOE Joint Genome Institute (JGI-PGF)"/>
            <person name="Walter F."/>
            <person name="Albersmeier A."/>
            <person name="Kalinowski J."/>
            <person name="Ruckert C."/>
        </authorList>
    </citation>
    <scope>NUCLEOTIDE SEQUENCE</scope>
    <source>
        <strain evidence="3">VKM B-1606</strain>
    </source>
</reference>
<dbReference type="Proteomes" id="UP001143400">
    <property type="component" value="Unassembled WGS sequence"/>
</dbReference>
<proteinExistence type="predicted"/>
<feature type="domain" description="Polysaccharide pyruvyl transferase" evidence="2">
    <location>
        <begin position="17"/>
        <end position="274"/>
    </location>
</feature>
<dbReference type="PANTHER" id="PTHR36836:SF1">
    <property type="entry name" value="COLANIC ACID BIOSYNTHESIS PROTEIN WCAK"/>
    <property type="match status" value="1"/>
</dbReference>
<sequence length="424" mass="46879">MSSKPSVVLLGFFARGNAGDEAFLHVQHDLLKDDFHVIVPIEHKNACEGFQSWEPYNQCEIINYDDVPRVYGSDVAALHIGGGSLPFGFSGQFLMSALDAQKRTMITGVDSSVKSALGRDHIRFDIYNRLDLFSVRTTKSIFNLRKAGVGVHHGADWALGLKAIEPPAHKRGGALVTLRNFGTPDQEHIDAVNRLHAYLERQGHKVRYLPFAPDDQRFMKFFPTANADNTELCWHDPRQVKGLIGAADVVVSVGRLHTLIMSMTSQVPTLAIDPKIMVDGKHILNRKNVFFCEEVGLPFYYSVDDMIAEYGDDFNSRVKVIDFAPDYYERLKQQFDLVLKTARGDADVDKSWRAGAAAVPSFGAAAQPGATSLPKPVKGPDSPERAAAREAKREAKRLERIRAKEEEQAAKGGTSEAAERSDAA</sequence>
<reference evidence="3" key="3">
    <citation type="submission" date="2023-01" db="EMBL/GenBank/DDBJ databases">
        <authorList>
            <person name="Sun Q."/>
            <person name="Evtushenko L."/>
        </authorList>
    </citation>
    <scope>NUCLEOTIDE SEQUENCE</scope>
    <source>
        <strain evidence="3">VKM B-1606</strain>
    </source>
</reference>
<reference evidence="4 5" key="2">
    <citation type="submission" date="2021-01" db="EMBL/GenBank/DDBJ databases">
        <title>Genomic Encyclopedia of Type Strains, Phase IV (KMG-IV): sequencing the most valuable type-strain genomes for metagenomic binning, comparative biology and taxonomic classification.</title>
        <authorList>
            <person name="Goeker M."/>
        </authorList>
    </citation>
    <scope>NUCLEOTIDE SEQUENCE [LARGE SCALE GENOMIC DNA]</scope>
    <source>
        <strain evidence="4 5">DSM 6130</strain>
    </source>
</reference>
<dbReference type="Proteomes" id="UP000758856">
    <property type="component" value="Unassembled WGS sequence"/>
</dbReference>
<dbReference type="InterPro" id="IPR007345">
    <property type="entry name" value="Polysacch_pyruvyl_Trfase"/>
</dbReference>
<dbReference type="AlphaFoldDB" id="A0A9W6IPS6"/>
<protein>
    <recommendedName>
        <fullName evidence="2">Polysaccharide pyruvyl transferase domain-containing protein</fullName>
    </recommendedName>
</protein>
<keyword evidence="5" id="KW-1185">Reference proteome</keyword>
<evidence type="ECO:0000313" key="3">
    <source>
        <dbReference type="EMBL" id="GLK54287.1"/>
    </source>
</evidence>
<gene>
    <name evidence="3" type="ORF">GCM10008170_03060</name>
    <name evidence="4" type="ORF">JOD31_001454</name>
</gene>
<dbReference type="EMBL" id="JAFBCY010000002">
    <property type="protein sequence ID" value="MBM7851229.1"/>
    <property type="molecule type" value="Genomic_DNA"/>
</dbReference>
<organism evidence="3 6">
    <name type="scientific">Methylopila capsulata</name>
    <dbReference type="NCBI Taxonomy" id="61654"/>
    <lineage>
        <taxon>Bacteria</taxon>
        <taxon>Pseudomonadati</taxon>
        <taxon>Pseudomonadota</taxon>
        <taxon>Alphaproteobacteria</taxon>
        <taxon>Hyphomicrobiales</taxon>
        <taxon>Methylopilaceae</taxon>
        <taxon>Methylopila</taxon>
    </lineage>
</organism>
<dbReference type="EMBL" id="BSFF01000001">
    <property type="protein sequence ID" value="GLK54287.1"/>
    <property type="molecule type" value="Genomic_DNA"/>
</dbReference>
<dbReference type="PANTHER" id="PTHR36836">
    <property type="entry name" value="COLANIC ACID BIOSYNTHESIS PROTEIN WCAK"/>
    <property type="match status" value="1"/>
</dbReference>
<evidence type="ECO:0000256" key="1">
    <source>
        <dbReference type="SAM" id="MobiDB-lite"/>
    </source>
</evidence>
<dbReference type="Pfam" id="PF04230">
    <property type="entry name" value="PS_pyruv_trans"/>
    <property type="match status" value="1"/>
</dbReference>
<evidence type="ECO:0000259" key="2">
    <source>
        <dbReference type="Pfam" id="PF04230"/>
    </source>
</evidence>
<name>A0A9W6IPS6_9HYPH</name>
<evidence type="ECO:0000313" key="4">
    <source>
        <dbReference type="EMBL" id="MBM7851229.1"/>
    </source>
</evidence>
<comment type="caution">
    <text evidence="3">The sequence shown here is derived from an EMBL/GenBank/DDBJ whole genome shotgun (WGS) entry which is preliminary data.</text>
</comment>
<dbReference type="RefSeq" id="WP_204949633.1">
    <property type="nucleotide sequence ID" value="NZ_BSFF01000001.1"/>
</dbReference>
<accession>A0A9W6IPS6</accession>